<protein>
    <submittedName>
        <fullName evidence="1">Uncharacterized protein</fullName>
    </submittedName>
</protein>
<evidence type="ECO:0000313" key="2">
    <source>
        <dbReference type="Proteomes" id="UP000245383"/>
    </source>
</evidence>
<comment type="caution">
    <text evidence="1">The sequence shown here is derived from an EMBL/GenBank/DDBJ whole genome shotgun (WGS) entry which is preliminary data.</text>
</comment>
<keyword evidence="2" id="KW-1185">Reference proteome</keyword>
<dbReference type="EMBL" id="MBFR01000483">
    <property type="protein sequence ID" value="PVU87541.1"/>
    <property type="molecule type" value="Genomic_DNA"/>
</dbReference>
<dbReference type="Proteomes" id="UP000245383">
    <property type="component" value="Unassembled WGS sequence"/>
</dbReference>
<organism evidence="1 2">
    <name type="scientific">Smittium simulii</name>
    <dbReference type="NCBI Taxonomy" id="133385"/>
    <lineage>
        <taxon>Eukaryota</taxon>
        <taxon>Fungi</taxon>
        <taxon>Fungi incertae sedis</taxon>
        <taxon>Zoopagomycota</taxon>
        <taxon>Kickxellomycotina</taxon>
        <taxon>Harpellomycetes</taxon>
        <taxon>Harpellales</taxon>
        <taxon>Legeriomycetaceae</taxon>
        <taxon>Smittium</taxon>
    </lineage>
</organism>
<reference evidence="1 2" key="1">
    <citation type="journal article" date="2018" name="MBio">
        <title>Comparative Genomics Reveals the Core Gene Toolbox for the Fungus-Insect Symbiosis.</title>
        <authorList>
            <person name="Wang Y."/>
            <person name="Stata M."/>
            <person name="Wang W."/>
            <person name="Stajich J.E."/>
            <person name="White M.M."/>
            <person name="Moncalvo J.M."/>
        </authorList>
    </citation>
    <scope>NUCLEOTIDE SEQUENCE [LARGE SCALE GENOMIC DNA]</scope>
    <source>
        <strain evidence="1 2">SWE-8-4</strain>
    </source>
</reference>
<accession>A0A2T9Y5C6</accession>
<sequence length="61" mass="6967">MPKDKIVDSATTEKKNQKKVINIYALANRSLREEFYKGIEIKIANNKNNIIVGNFNATKNN</sequence>
<dbReference type="AlphaFoldDB" id="A0A2T9Y5C6"/>
<proteinExistence type="predicted"/>
<name>A0A2T9Y5C6_9FUNG</name>
<gene>
    <name evidence="1" type="ORF">BB561_006296</name>
</gene>
<evidence type="ECO:0000313" key="1">
    <source>
        <dbReference type="EMBL" id="PVU87541.1"/>
    </source>
</evidence>